<feature type="binding site" evidence="17">
    <location>
        <position position="63"/>
    </location>
    <ligand>
        <name>[4Fe-4S] cluster</name>
        <dbReference type="ChEBI" id="CHEBI:49883"/>
        <note>4Fe-4S-S-AdoMet</note>
    </ligand>
</feature>
<dbReference type="GO" id="GO:0006782">
    <property type="term" value="P:protoporphyrinogen IX biosynthetic process"/>
    <property type="evidence" value="ECO:0007669"/>
    <property type="project" value="UniProtKB-UniPathway"/>
</dbReference>
<accession>A0A3D8I9J5</accession>
<feature type="binding site" evidence="16">
    <location>
        <position position="110"/>
    </location>
    <ligand>
        <name>S-adenosyl-L-methionine</name>
        <dbReference type="ChEBI" id="CHEBI:59789"/>
        <label>1</label>
    </ligand>
</feature>
<evidence type="ECO:0000256" key="5">
    <source>
        <dbReference type="ARBA" id="ARBA00022485"/>
    </source>
</evidence>
<dbReference type="SFLD" id="SFLDG01082">
    <property type="entry name" value="B12-binding_domain_containing"/>
    <property type="match status" value="1"/>
</dbReference>
<dbReference type="SFLD" id="SFLDS00029">
    <property type="entry name" value="Radical_SAM"/>
    <property type="match status" value="1"/>
</dbReference>
<comment type="subunit">
    <text evidence="4">Monomer.</text>
</comment>
<evidence type="ECO:0000313" key="20">
    <source>
        <dbReference type="Proteomes" id="UP000256650"/>
    </source>
</evidence>
<evidence type="ECO:0000256" key="10">
    <source>
        <dbReference type="ARBA" id="ARBA00023004"/>
    </source>
</evidence>
<evidence type="ECO:0000256" key="1">
    <source>
        <dbReference type="ARBA" id="ARBA00004496"/>
    </source>
</evidence>
<dbReference type="EC" id="1.3.98.3" evidence="15"/>
<dbReference type="Gene3D" id="3.20.20.70">
    <property type="entry name" value="Aldolase class I"/>
    <property type="match status" value="1"/>
</dbReference>
<feature type="binding site" evidence="16">
    <location>
        <position position="242"/>
    </location>
    <ligand>
        <name>S-adenosyl-L-methionine</name>
        <dbReference type="ChEBI" id="CHEBI:59789"/>
        <label>2</label>
    </ligand>
</feature>
<dbReference type="SFLD" id="SFLDG01065">
    <property type="entry name" value="anaerobic_coproporphyrinogen-I"/>
    <property type="match status" value="1"/>
</dbReference>
<evidence type="ECO:0000256" key="14">
    <source>
        <dbReference type="ARBA" id="ARBA00048321"/>
    </source>
</evidence>
<keyword evidence="8 15" id="KW-0479">Metal-binding</keyword>
<dbReference type="GO" id="GO:0051539">
    <property type="term" value="F:4 iron, 4 sulfur cluster binding"/>
    <property type="evidence" value="ECO:0007669"/>
    <property type="project" value="UniProtKB-KW"/>
</dbReference>
<name>A0A3D8I9J5_9HELI</name>
<dbReference type="UniPathway" id="UPA00251">
    <property type="reaction ID" value="UER00323"/>
</dbReference>
<comment type="function">
    <text evidence="13">Involved in the heme biosynthesis. Catalyzes the anaerobic oxidative decarboxylation of propionate groups of rings A and B of coproporphyrinogen III to yield the vinyl groups in protoporphyrinogen IX.</text>
</comment>
<keyword evidence="12 15" id="KW-0627">Porphyrin biosynthesis</keyword>
<evidence type="ECO:0000256" key="16">
    <source>
        <dbReference type="PIRSR" id="PIRSR000167-1"/>
    </source>
</evidence>
<dbReference type="InterPro" id="IPR010723">
    <property type="entry name" value="HemN_C"/>
</dbReference>
<evidence type="ECO:0000256" key="2">
    <source>
        <dbReference type="ARBA" id="ARBA00004785"/>
    </source>
</evidence>
<evidence type="ECO:0000256" key="17">
    <source>
        <dbReference type="PIRSR" id="PIRSR000167-2"/>
    </source>
</evidence>
<dbReference type="SUPFAM" id="SSF102114">
    <property type="entry name" value="Radical SAM enzymes"/>
    <property type="match status" value="1"/>
</dbReference>
<evidence type="ECO:0000256" key="3">
    <source>
        <dbReference type="ARBA" id="ARBA00005493"/>
    </source>
</evidence>
<sequence length="457" mass="52719">MQSNKIDFKQFATYSKPGPRYTSYPTAVEFSEKYTLDLYLQDLKADTSPLSLYVHLPFCRSACYFCGCNVVYTSKEENKKIYLEYLKKELELLKNAMDTNKPVYQLHFGGGTPTFFNAEELGVLVDLLKDAFPNFGQNAEIACEIDPRFFELSQMEVLKKGGFNRLSFGIQDFDAKVQEAIHRIQPFTLVQKAIQLARDYGITSINFDLIYGLPYQSLETFKKTLESCLLLNPDRFAVFNYAHVPWIKKTMRKIDETTLPHPEEKLRILEWTMDYLLKNGYQMIGMDHFAKPDDELFKSIQKGQLQRNFQGYSTQGGTQTIGIGLTSIGGGKDYYAQNYKDLTQYQEALDNHRLPFAKGIRLSNEDKIRKAVIMQLMSNFKLDFSTINQQFAFDFKEHFKEALEELKPLEEEGLVEINAKGIWVSETGALLIRNIVMPFDAYLKKINTNQKVFSKTI</sequence>
<comment type="pathway">
    <text evidence="2 15">Porphyrin-containing compound metabolism; protoporphyrin-IX biosynthesis; protoporphyrinogen-IX from coproporphyrinogen-III (AdoMet route): step 1/1.</text>
</comment>
<gene>
    <name evidence="19" type="primary">hemN</name>
    <name evidence="19" type="ORF">CQA43_08670</name>
</gene>
<evidence type="ECO:0000256" key="6">
    <source>
        <dbReference type="ARBA" id="ARBA00022490"/>
    </source>
</evidence>
<dbReference type="RefSeq" id="WP_115552202.1">
    <property type="nucleotide sequence ID" value="NZ_CAOYUU010000002.1"/>
</dbReference>
<dbReference type="Pfam" id="PF04055">
    <property type="entry name" value="Radical_SAM"/>
    <property type="match status" value="1"/>
</dbReference>
<dbReference type="InterPro" id="IPR004558">
    <property type="entry name" value="Coprogen_oxidase_HemN"/>
</dbReference>
<feature type="binding site" evidence="17">
    <location>
        <position position="66"/>
    </location>
    <ligand>
        <name>[4Fe-4S] cluster</name>
        <dbReference type="ChEBI" id="CHEBI:49883"/>
        <note>4Fe-4S-S-AdoMet</note>
    </ligand>
</feature>
<evidence type="ECO:0000256" key="9">
    <source>
        <dbReference type="ARBA" id="ARBA00023002"/>
    </source>
</evidence>
<evidence type="ECO:0000256" key="13">
    <source>
        <dbReference type="ARBA" id="ARBA00024295"/>
    </source>
</evidence>
<dbReference type="FunFam" id="1.10.10.920:FF:000001">
    <property type="entry name" value="Coproporphyrinogen-III oxidase"/>
    <property type="match status" value="1"/>
</dbReference>
<keyword evidence="11 15" id="KW-0411">Iron-sulfur</keyword>
<dbReference type="SMART" id="SM00729">
    <property type="entry name" value="Elp3"/>
    <property type="match status" value="1"/>
</dbReference>
<dbReference type="Pfam" id="PF06969">
    <property type="entry name" value="HemN_C"/>
    <property type="match status" value="1"/>
</dbReference>
<comment type="catalytic activity">
    <reaction evidence="14 15">
        <text>coproporphyrinogen III + 2 S-adenosyl-L-methionine = protoporphyrinogen IX + 2 5'-deoxyadenosine + 2 L-methionine + 2 CO2</text>
        <dbReference type="Rhea" id="RHEA:15425"/>
        <dbReference type="ChEBI" id="CHEBI:16526"/>
        <dbReference type="ChEBI" id="CHEBI:17319"/>
        <dbReference type="ChEBI" id="CHEBI:57307"/>
        <dbReference type="ChEBI" id="CHEBI:57309"/>
        <dbReference type="ChEBI" id="CHEBI:57844"/>
        <dbReference type="ChEBI" id="CHEBI:59789"/>
        <dbReference type="EC" id="1.3.98.3"/>
    </reaction>
</comment>
<keyword evidence="7 15" id="KW-0949">S-adenosyl-L-methionine</keyword>
<dbReference type="InterPro" id="IPR013785">
    <property type="entry name" value="Aldolase_TIM"/>
</dbReference>
<feature type="binding site" evidence="16">
    <location>
        <position position="171"/>
    </location>
    <ligand>
        <name>S-adenosyl-L-methionine</name>
        <dbReference type="ChEBI" id="CHEBI:59789"/>
        <label>2</label>
    </ligand>
</feature>
<feature type="binding site" evidence="16">
    <location>
        <position position="53"/>
    </location>
    <ligand>
        <name>S-adenosyl-L-methionine</name>
        <dbReference type="ChEBI" id="CHEBI:59789"/>
        <label>1</label>
    </ligand>
</feature>
<dbReference type="InterPro" id="IPR034505">
    <property type="entry name" value="Coproporphyrinogen-III_oxidase"/>
</dbReference>
<dbReference type="GO" id="GO:0005737">
    <property type="term" value="C:cytoplasm"/>
    <property type="evidence" value="ECO:0007669"/>
    <property type="project" value="UniProtKB-SubCell"/>
</dbReference>
<proteinExistence type="inferred from homology"/>
<dbReference type="OrthoDB" id="9808022at2"/>
<dbReference type="GO" id="GO:0051989">
    <property type="term" value="F:coproporphyrinogen dehydrogenase activity"/>
    <property type="evidence" value="ECO:0007669"/>
    <property type="project" value="UniProtKB-EC"/>
</dbReference>
<evidence type="ECO:0000256" key="8">
    <source>
        <dbReference type="ARBA" id="ARBA00022723"/>
    </source>
</evidence>
<dbReference type="FunFam" id="3.80.30.20:FF:000012">
    <property type="entry name" value="Coproporphyrinogen-III oxidase"/>
    <property type="match status" value="1"/>
</dbReference>
<feature type="binding site" evidence="16">
    <location>
        <position position="183"/>
    </location>
    <ligand>
        <name>S-adenosyl-L-methionine</name>
        <dbReference type="ChEBI" id="CHEBI:59789"/>
        <label>2</label>
    </ligand>
</feature>
<keyword evidence="20" id="KW-1185">Reference proteome</keyword>
<dbReference type="GO" id="GO:0046872">
    <property type="term" value="F:metal ion binding"/>
    <property type="evidence" value="ECO:0007669"/>
    <property type="project" value="UniProtKB-KW"/>
</dbReference>
<dbReference type="NCBIfam" id="TIGR00538">
    <property type="entry name" value="hemN"/>
    <property type="match status" value="1"/>
</dbReference>
<feature type="binding site" evidence="16">
    <location>
        <begin position="111"/>
        <end position="112"/>
    </location>
    <ligand>
        <name>S-adenosyl-L-methionine</name>
        <dbReference type="ChEBI" id="CHEBI:59789"/>
        <label>2</label>
    </ligand>
</feature>
<dbReference type="InterPro" id="IPR006638">
    <property type="entry name" value="Elp3/MiaA/NifB-like_rSAM"/>
</dbReference>
<evidence type="ECO:0000256" key="11">
    <source>
        <dbReference type="ARBA" id="ARBA00023014"/>
    </source>
</evidence>
<dbReference type="Gene3D" id="1.10.10.920">
    <property type="match status" value="1"/>
</dbReference>
<dbReference type="EMBL" id="NXLS01000011">
    <property type="protein sequence ID" value="RDU61788.1"/>
    <property type="molecule type" value="Genomic_DNA"/>
</dbReference>
<evidence type="ECO:0000256" key="7">
    <source>
        <dbReference type="ARBA" id="ARBA00022691"/>
    </source>
</evidence>
<dbReference type="InterPro" id="IPR058240">
    <property type="entry name" value="rSAM_sf"/>
</dbReference>
<dbReference type="PROSITE" id="PS51918">
    <property type="entry name" value="RADICAL_SAM"/>
    <property type="match status" value="1"/>
</dbReference>
<dbReference type="InterPro" id="IPR007197">
    <property type="entry name" value="rSAM"/>
</dbReference>
<dbReference type="Proteomes" id="UP000256650">
    <property type="component" value="Unassembled WGS sequence"/>
</dbReference>
<feature type="binding site" evidence="17">
    <location>
        <position position="59"/>
    </location>
    <ligand>
        <name>[4Fe-4S] cluster</name>
        <dbReference type="ChEBI" id="CHEBI:49883"/>
        <note>4Fe-4S-S-AdoMet</note>
    </ligand>
</feature>
<evidence type="ECO:0000259" key="18">
    <source>
        <dbReference type="PROSITE" id="PS51918"/>
    </source>
</evidence>
<dbReference type="PIRSF" id="PIRSF000167">
    <property type="entry name" value="HemN"/>
    <property type="match status" value="1"/>
</dbReference>
<comment type="caution">
    <text evidence="19">The sequence shown here is derived from an EMBL/GenBank/DDBJ whole genome shotgun (WGS) entry which is preliminary data.</text>
</comment>
<feature type="binding site" evidence="16">
    <location>
        <position position="144"/>
    </location>
    <ligand>
        <name>S-adenosyl-L-methionine</name>
        <dbReference type="ChEBI" id="CHEBI:59789"/>
        <label>1</label>
    </ligand>
</feature>
<dbReference type="GO" id="GO:0004109">
    <property type="term" value="F:coproporphyrinogen oxidase activity"/>
    <property type="evidence" value="ECO:0007669"/>
    <property type="project" value="InterPro"/>
</dbReference>
<dbReference type="GeneID" id="82536352"/>
<dbReference type="PANTHER" id="PTHR13932:SF6">
    <property type="entry name" value="OXYGEN-INDEPENDENT COPROPORPHYRINOGEN III OXIDASE"/>
    <property type="match status" value="1"/>
</dbReference>
<feature type="binding site" evidence="16">
    <location>
        <begin position="65"/>
        <end position="67"/>
    </location>
    <ligand>
        <name>S-adenosyl-L-methionine</name>
        <dbReference type="ChEBI" id="CHEBI:59789"/>
        <label>2</label>
    </ligand>
</feature>
<evidence type="ECO:0000256" key="12">
    <source>
        <dbReference type="ARBA" id="ARBA00023244"/>
    </source>
</evidence>
<evidence type="ECO:0000313" key="19">
    <source>
        <dbReference type="EMBL" id="RDU61788.1"/>
    </source>
</evidence>
<keyword evidence="9 15" id="KW-0560">Oxidoreductase</keyword>
<keyword evidence="5 15" id="KW-0004">4Fe-4S</keyword>
<comment type="subcellular location">
    <subcellularLocation>
        <location evidence="1 15">Cytoplasm</location>
    </subcellularLocation>
</comment>
<dbReference type="PANTHER" id="PTHR13932">
    <property type="entry name" value="COPROPORPHYRINIGEN III OXIDASE"/>
    <property type="match status" value="1"/>
</dbReference>
<dbReference type="AlphaFoldDB" id="A0A3D8I9J5"/>
<reference evidence="19 20" key="1">
    <citation type="submission" date="2018-04" db="EMBL/GenBank/DDBJ databases">
        <title>Novel Campyloabacter and Helicobacter Species and Strains.</title>
        <authorList>
            <person name="Mannion A.J."/>
            <person name="Shen Z."/>
            <person name="Fox J.G."/>
        </authorList>
    </citation>
    <scope>NUCLEOTIDE SEQUENCE [LARGE SCALE GENOMIC DNA]</scope>
    <source>
        <strain evidence="19 20">MIT 99-5101</strain>
    </source>
</reference>
<organism evidence="19 20">
    <name type="scientific">Helicobacter ganmani</name>
    <dbReference type="NCBI Taxonomy" id="60246"/>
    <lineage>
        <taxon>Bacteria</taxon>
        <taxon>Pseudomonadati</taxon>
        <taxon>Campylobacterota</taxon>
        <taxon>Epsilonproteobacteria</taxon>
        <taxon>Campylobacterales</taxon>
        <taxon>Helicobacteraceae</taxon>
        <taxon>Helicobacter</taxon>
    </lineage>
</organism>
<evidence type="ECO:0000256" key="4">
    <source>
        <dbReference type="ARBA" id="ARBA00011245"/>
    </source>
</evidence>
<protein>
    <recommendedName>
        <fullName evidence="15">Coproporphyrinogen-III oxidase</fullName>
        <ecNumber evidence="15">1.3.98.3</ecNumber>
    </recommendedName>
</protein>
<feature type="domain" description="Radical SAM core" evidence="18">
    <location>
        <begin position="44"/>
        <end position="287"/>
    </location>
</feature>
<comment type="similarity">
    <text evidence="3 15">Belongs to the anaerobic coproporphyrinogen-III oxidase family.</text>
</comment>
<keyword evidence="6 15" id="KW-0963">Cytoplasm</keyword>
<keyword evidence="10 15" id="KW-0408">Iron</keyword>
<evidence type="ECO:0000256" key="15">
    <source>
        <dbReference type="PIRNR" id="PIRNR000167"/>
    </source>
</evidence>
<comment type="cofactor">
    <cofactor evidence="15 17">
        <name>[4Fe-4S] cluster</name>
        <dbReference type="ChEBI" id="CHEBI:49883"/>
    </cofactor>
    <text evidence="15 17">Binds 1 [4Fe-4S] cluster. The cluster is coordinated with 3 cysteines and an exchangeable S-adenosyl-L-methionine.</text>
</comment>
<feature type="binding site" evidence="16">
    <location>
        <position position="328"/>
    </location>
    <ligand>
        <name>S-adenosyl-L-methionine</name>
        <dbReference type="ChEBI" id="CHEBI:59789"/>
        <label>1</label>
    </ligand>
</feature>
<feature type="binding site" evidence="16">
    <location>
        <position position="208"/>
    </location>
    <ligand>
        <name>S-adenosyl-L-methionine</name>
        <dbReference type="ChEBI" id="CHEBI:59789"/>
        <label>2</label>
    </ligand>
</feature>